<evidence type="ECO:0000256" key="1">
    <source>
        <dbReference type="SAM" id="MobiDB-lite"/>
    </source>
</evidence>
<organism evidence="2 3">
    <name type="scientific">Metabacillus halosaccharovorans</name>
    <dbReference type="NCBI Taxonomy" id="930124"/>
    <lineage>
        <taxon>Bacteria</taxon>
        <taxon>Bacillati</taxon>
        <taxon>Bacillota</taxon>
        <taxon>Bacilli</taxon>
        <taxon>Bacillales</taxon>
        <taxon>Bacillaceae</taxon>
        <taxon>Metabacillus</taxon>
    </lineage>
</organism>
<evidence type="ECO:0000313" key="3">
    <source>
        <dbReference type="Proteomes" id="UP001526147"/>
    </source>
</evidence>
<sequence>MLFKPKKKRKFTFQLENDYGVNDCPEKKFILKEDEQWGSSSEGNNSCWGDKGSKGSKGSQSKYH</sequence>
<accession>A0ABT3DMD5</accession>
<protein>
    <recommendedName>
        <fullName evidence="4">Collagen-like protein</fullName>
    </recommendedName>
</protein>
<evidence type="ECO:0000313" key="2">
    <source>
        <dbReference type="EMBL" id="MCV9888038.1"/>
    </source>
</evidence>
<reference evidence="2 3" key="1">
    <citation type="submission" date="2022-10" db="EMBL/GenBank/DDBJ databases">
        <title>Draft genome assembly of moderately radiation resistant bacterium Metabacillus halosaccharovorans.</title>
        <authorList>
            <person name="Pal S."/>
            <person name="Gopinathan A."/>
        </authorList>
    </citation>
    <scope>NUCLEOTIDE SEQUENCE [LARGE SCALE GENOMIC DNA]</scope>
    <source>
        <strain evidence="2 3">VITHBRA001</strain>
    </source>
</reference>
<evidence type="ECO:0008006" key="4">
    <source>
        <dbReference type="Google" id="ProtNLM"/>
    </source>
</evidence>
<dbReference type="RefSeq" id="WP_264144242.1">
    <property type="nucleotide sequence ID" value="NZ_JAOYEY010000048.1"/>
</dbReference>
<name>A0ABT3DMD5_9BACI</name>
<keyword evidence="3" id="KW-1185">Reference proteome</keyword>
<comment type="caution">
    <text evidence="2">The sequence shown here is derived from an EMBL/GenBank/DDBJ whole genome shotgun (WGS) entry which is preliminary data.</text>
</comment>
<dbReference type="Proteomes" id="UP001526147">
    <property type="component" value="Unassembled WGS sequence"/>
</dbReference>
<gene>
    <name evidence="2" type="ORF">OIH86_20535</name>
</gene>
<feature type="region of interest" description="Disordered" evidence="1">
    <location>
        <begin position="35"/>
        <end position="64"/>
    </location>
</feature>
<feature type="compositionally biased region" description="Polar residues" evidence="1">
    <location>
        <begin position="37"/>
        <end position="47"/>
    </location>
</feature>
<proteinExistence type="predicted"/>
<dbReference type="EMBL" id="JAOYEY010000048">
    <property type="protein sequence ID" value="MCV9888038.1"/>
    <property type="molecule type" value="Genomic_DNA"/>
</dbReference>